<proteinExistence type="predicted"/>
<sequence length="156" mass="18045">MRTCGIEISSNELFLCLLSKDADVFDIRDIRQTRFSLPHNGGDTQAMRKFYFDFKKLVEDYKIDSIAIKERPAKGKFAGAAAGFKLEAALQLIPDIDVRLFSATEIKEQLKRNPIPIDFEETGLKKYQQHAFEHAYVYIMRKVYKVDEKAEQDNDD</sequence>
<reference evidence="2" key="1">
    <citation type="journal article" date="2019" name="Int. J. Syst. Evol. Microbiol.">
        <title>The Global Catalogue of Microorganisms (GCM) 10K type strain sequencing project: providing services to taxonomists for standard genome sequencing and annotation.</title>
        <authorList>
            <consortium name="The Broad Institute Genomics Platform"/>
            <consortium name="The Broad Institute Genome Sequencing Center for Infectious Disease"/>
            <person name="Wu L."/>
            <person name="Ma J."/>
        </authorList>
    </citation>
    <scope>NUCLEOTIDE SEQUENCE [LARGE SCALE GENOMIC DNA]</scope>
    <source>
        <strain evidence="2">KCTC 42730</strain>
    </source>
</reference>
<evidence type="ECO:0000313" key="2">
    <source>
        <dbReference type="Proteomes" id="UP001595453"/>
    </source>
</evidence>
<name>A0ABV7CFF2_9GAMM</name>
<gene>
    <name evidence="1" type="ORF">ACFOEE_02040</name>
</gene>
<dbReference type="Proteomes" id="UP001595453">
    <property type="component" value="Unassembled WGS sequence"/>
</dbReference>
<accession>A0ABV7CFF2</accession>
<comment type="caution">
    <text evidence="1">The sequence shown here is derived from an EMBL/GenBank/DDBJ whole genome shotgun (WGS) entry which is preliminary data.</text>
</comment>
<keyword evidence="2" id="KW-1185">Reference proteome</keyword>
<dbReference type="Pfam" id="PF11215">
    <property type="entry name" value="DUF3010"/>
    <property type="match status" value="1"/>
</dbReference>
<organism evidence="1 2">
    <name type="scientific">Pseudoalteromonas fenneropenaei</name>
    <dbReference type="NCBI Taxonomy" id="1737459"/>
    <lineage>
        <taxon>Bacteria</taxon>
        <taxon>Pseudomonadati</taxon>
        <taxon>Pseudomonadota</taxon>
        <taxon>Gammaproteobacteria</taxon>
        <taxon>Alteromonadales</taxon>
        <taxon>Pseudoalteromonadaceae</taxon>
        <taxon>Pseudoalteromonas</taxon>
    </lineage>
</organism>
<dbReference type="EMBL" id="JBHRSD010000002">
    <property type="protein sequence ID" value="MFC3031307.1"/>
    <property type="molecule type" value="Genomic_DNA"/>
</dbReference>
<dbReference type="InterPro" id="IPR021378">
    <property type="entry name" value="DUF3010"/>
</dbReference>
<dbReference type="RefSeq" id="WP_377120412.1">
    <property type="nucleotide sequence ID" value="NZ_JBHRSD010000002.1"/>
</dbReference>
<evidence type="ECO:0000313" key="1">
    <source>
        <dbReference type="EMBL" id="MFC3031307.1"/>
    </source>
</evidence>
<protein>
    <submittedName>
        <fullName evidence="1">DUF3010 family protein</fullName>
    </submittedName>
</protein>